<sequence length="134" mass="15532">MEIKEIEIQDSKGNREIGFFSISDQPPWKNAFNSPSIGEVLIEEYDLFEAMVYLRNFLKEKNYIVLCNGARADVFPSAMSRDMSRGRKAYITIFGQQGNPENLIDIFDFTEPHLISTPEAQEEFHEKWFKSLGK</sequence>
<dbReference type="AlphaFoldDB" id="A0A7T0BYG0"/>
<name>A0A7T0BYG0_9BACT</name>
<dbReference type="EMBL" id="CP048685">
    <property type="protein sequence ID" value="QPJ63223.1"/>
    <property type="molecule type" value="Genomic_DNA"/>
</dbReference>
<reference evidence="1 2" key="1">
    <citation type="submission" date="2020-02" db="EMBL/GenBank/DDBJ databases">
        <title>Genomic and physiological characterization of two novel Nitrospinaceae genera.</title>
        <authorList>
            <person name="Mueller A.J."/>
            <person name="Jung M.-Y."/>
            <person name="Strachan C.R."/>
            <person name="Herbold C.W."/>
            <person name="Kirkegaard R.H."/>
            <person name="Daims H."/>
        </authorList>
    </citation>
    <scope>NUCLEOTIDE SEQUENCE [LARGE SCALE GENOMIC DNA]</scope>
    <source>
        <strain evidence="1">EB</strain>
    </source>
</reference>
<dbReference type="KEGG" id="nli:G3M70_15605"/>
<accession>A0A7T0BYG0</accession>
<dbReference type="Proteomes" id="UP000594688">
    <property type="component" value="Chromosome"/>
</dbReference>
<evidence type="ECO:0000313" key="2">
    <source>
        <dbReference type="Proteomes" id="UP000594688"/>
    </source>
</evidence>
<evidence type="ECO:0000313" key="1">
    <source>
        <dbReference type="EMBL" id="QPJ63223.1"/>
    </source>
</evidence>
<gene>
    <name evidence="1" type="ORF">G3M70_15605</name>
</gene>
<proteinExistence type="predicted"/>
<protein>
    <submittedName>
        <fullName evidence="1">Uncharacterized protein</fullName>
    </submittedName>
</protein>
<organism evidence="1 2">
    <name type="scientific">Candidatus Nitronauta litoralis</name>
    <dbReference type="NCBI Taxonomy" id="2705533"/>
    <lineage>
        <taxon>Bacteria</taxon>
        <taxon>Pseudomonadati</taxon>
        <taxon>Nitrospinota/Tectimicrobiota group</taxon>
        <taxon>Nitrospinota</taxon>
        <taxon>Nitrospinia</taxon>
        <taxon>Nitrospinales</taxon>
        <taxon>Nitrospinaceae</taxon>
        <taxon>Candidatus Nitronauta</taxon>
    </lineage>
</organism>